<proteinExistence type="inferred from homology"/>
<dbReference type="Proteomes" id="UP000525565">
    <property type="component" value="Unassembled WGS sequence"/>
</dbReference>
<dbReference type="GO" id="GO:0005882">
    <property type="term" value="C:intermediate filament"/>
    <property type="evidence" value="ECO:0007669"/>
    <property type="project" value="UniProtKB-KW"/>
</dbReference>
<feature type="non-terminal residue" evidence="4">
    <location>
        <position position="1"/>
    </location>
</feature>
<gene>
    <name evidence="4" type="primary">Bkj_2</name>
    <name evidence="4" type="ORF">ASASCU_R06525</name>
</gene>
<organism evidence="4 5">
    <name type="scientific">Asarcornis scutulata</name>
    <dbReference type="NCBI Taxonomy" id="75869"/>
    <lineage>
        <taxon>Eukaryota</taxon>
        <taxon>Metazoa</taxon>
        <taxon>Chordata</taxon>
        <taxon>Craniata</taxon>
        <taxon>Vertebrata</taxon>
        <taxon>Euteleostomi</taxon>
        <taxon>Archelosauria</taxon>
        <taxon>Archosauria</taxon>
        <taxon>Dinosauria</taxon>
        <taxon>Saurischia</taxon>
        <taxon>Theropoda</taxon>
        <taxon>Coelurosauria</taxon>
        <taxon>Aves</taxon>
        <taxon>Neognathae</taxon>
        <taxon>Galloanserae</taxon>
        <taxon>Anseriformes</taxon>
        <taxon>Anatidae</taxon>
        <taxon>Anatinae</taxon>
        <taxon>Asarcornis</taxon>
    </lineage>
</organism>
<feature type="non-terminal residue" evidence="4">
    <location>
        <position position="129"/>
    </location>
</feature>
<sequence length="129" mass="12591">MYSGSQLVSSGCSSPCEVTCPQPYADACSQPCITSCGDSRAVVYPPPVVIHFPGPILSSCPQESIVGTSFPIPIGRGYSGSLGSAESGGSFDFGGSYGGSSSFGMGGSYGGGSSLGMGGLYGGGSSLGM</sequence>
<dbReference type="Pfam" id="PF02422">
    <property type="entry name" value="Keratin"/>
    <property type="match status" value="1"/>
</dbReference>
<dbReference type="GO" id="GO:0005200">
    <property type="term" value="F:structural constituent of cytoskeleton"/>
    <property type="evidence" value="ECO:0007669"/>
    <property type="project" value="InterPro"/>
</dbReference>
<dbReference type="PANTHER" id="PTHR31203:SF1">
    <property type="entry name" value="BETA-KERATIN-RELATED PROTEIN-RELATED"/>
    <property type="match status" value="1"/>
</dbReference>
<comment type="caution">
    <text evidence="4">The sequence shown here is derived from an EMBL/GenBank/DDBJ whole genome shotgun (WGS) entry which is preliminary data.</text>
</comment>
<evidence type="ECO:0000256" key="2">
    <source>
        <dbReference type="ARBA" id="ARBA00022744"/>
    </source>
</evidence>
<dbReference type="AlphaFoldDB" id="A0A7K7LDL1"/>
<reference evidence="4 5" key="1">
    <citation type="submission" date="2019-09" db="EMBL/GenBank/DDBJ databases">
        <title>Bird 10,000 Genomes (B10K) Project - Family phase.</title>
        <authorList>
            <person name="Zhang G."/>
        </authorList>
    </citation>
    <scope>NUCLEOTIDE SEQUENCE [LARGE SCALE GENOMIC DNA]</scope>
    <source>
        <strain evidence="4">OUT-0051</strain>
        <tissue evidence="4">Kidney</tissue>
    </source>
</reference>
<evidence type="ECO:0000313" key="4">
    <source>
        <dbReference type="EMBL" id="NWZ29034.1"/>
    </source>
</evidence>
<keyword evidence="2 3" id="KW-0416">Keratin</keyword>
<dbReference type="InterPro" id="IPR003461">
    <property type="entry name" value="Keratin"/>
</dbReference>
<keyword evidence="5" id="KW-1185">Reference proteome</keyword>
<dbReference type="PANTHER" id="PTHR31203">
    <property type="entry name" value="BETA-KERATIN-RELATED PROTEIN-RELATED"/>
    <property type="match status" value="1"/>
</dbReference>
<accession>A0A7K7LDL1</accession>
<comment type="similarity">
    <text evidence="1 3">Belongs to the avian keratin family.</text>
</comment>
<dbReference type="EMBL" id="VZSO01000596">
    <property type="protein sequence ID" value="NWZ29034.1"/>
    <property type="molecule type" value="Genomic_DNA"/>
</dbReference>
<name>A0A7K7LDL1_9AVES</name>
<evidence type="ECO:0000256" key="3">
    <source>
        <dbReference type="RuleBase" id="RU364002"/>
    </source>
</evidence>
<evidence type="ECO:0000256" key="1">
    <source>
        <dbReference type="ARBA" id="ARBA00008702"/>
    </source>
</evidence>
<evidence type="ECO:0000313" key="5">
    <source>
        <dbReference type="Proteomes" id="UP000525565"/>
    </source>
</evidence>
<protein>
    <recommendedName>
        <fullName evidence="3">Keratin</fullName>
    </recommendedName>
</protein>
<comment type="subunit">
    <text evidence="3">The avian keratins (F-ker, S-ker, C-ker and B-ker) are a complex mixture of very similar polypeptides.</text>
</comment>